<proteinExistence type="predicted"/>
<dbReference type="EMBL" id="PFMR01000309">
    <property type="protein sequence ID" value="PIZ14738.1"/>
    <property type="molecule type" value="Genomic_DNA"/>
</dbReference>
<reference evidence="2" key="1">
    <citation type="submission" date="2017-09" db="EMBL/GenBank/DDBJ databases">
        <title>Depth-based differentiation of microbial function through sediment-hosted aquifers and enrichment of novel symbionts in the deep terrestrial subsurface.</title>
        <authorList>
            <person name="Probst A.J."/>
            <person name="Ladd B."/>
            <person name="Jarett J.K."/>
            <person name="Geller-Mcgrath D.E."/>
            <person name="Sieber C.M.K."/>
            <person name="Emerson J.B."/>
            <person name="Anantharaman K."/>
            <person name="Thomas B.C."/>
            <person name="Malmstrom R."/>
            <person name="Stieglmeier M."/>
            <person name="Klingl A."/>
            <person name="Woyke T."/>
            <person name="Ryan C.M."/>
            <person name="Banfield J.F."/>
        </authorList>
    </citation>
    <scope>NUCLEOTIDE SEQUENCE [LARGE SCALE GENOMIC DNA]</scope>
</reference>
<evidence type="ECO:0000313" key="1">
    <source>
        <dbReference type="EMBL" id="PIZ14738.1"/>
    </source>
</evidence>
<name>A0A2M7S5R7_9BACT</name>
<dbReference type="Proteomes" id="UP000229307">
    <property type="component" value="Unassembled WGS sequence"/>
</dbReference>
<organism evidence="1 2">
    <name type="scientific">Candidatus Desantisbacteria bacterium CG_4_10_14_0_8_um_filter_48_22</name>
    <dbReference type="NCBI Taxonomy" id="1974543"/>
    <lineage>
        <taxon>Bacteria</taxon>
        <taxon>Candidatus Desantisiibacteriota</taxon>
    </lineage>
</organism>
<protein>
    <recommendedName>
        <fullName evidence="3">Beta-galactosidase trimerisation domain-containing protein</fullName>
    </recommendedName>
</protein>
<dbReference type="AlphaFoldDB" id="A0A2M7S5R7"/>
<accession>A0A2M7S5R7</accession>
<comment type="caution">
    <text evidence="1">The sequence shown here is derived from an EMBL/GenBank/DDBJ whole genome shotgun (WGS) entry which is preliminary data.</text>
</comment>
<evidence type="ECO:0008006" key="3">
    <source>
        <dbReference type="Google" id="ProtNLM"/>
    </source>
</evidence>
<sequence length="664" mass="74868">MKKSKVALRVGVPLWMDEGNCAELLKLLRKYRGTVDELAFFTGFTHPPVPAKTAAERARVLKKVMPRFRKLGFSTGVNYLATLGHLDENLENSLDEPWQRMTDINGTVAKGSFCPADENFREYVAQTYIMYAKTKPDFIWVDDDLRMEGHAPVRFACFCEKCLELFSKETGTAWTREKLDKAFNSGSMEEKLGLRKKWLEHNRKAIDGILALIRKAVDSVDPSIKLGLMTADIYYSGREFRGWAETLSGKNSVEIKWRPGGGFYTDDNPCELLEKAHSIGRQVESLPVEVYDIVSELENFPYQKLKKSAKTVCLESAAYIGEGCTGVALNIIGTIKDSMDEYIPYFEGTKKYRRFFEEEVKAFGRSKCEGAGFAADRDCYATFGIDNSGWPHTGPAVGPRCVLELSQIGIPVAYAKGSSSVKVITEDCFASFSKNEIKEMLSGGVLADAPALKRLNELGMAEYTGFGIERTKDKDTREMLTGDKINGKFEGWERDCRQSFWKADAYILKPLKKESRVLSEAFDYADKNSGPLCGAFENPLGGRFAVQGYYPWTSLHSLSKSSQIKTLLRWLSKDTLPAYVSSFHKIAVWCRRDKKGRPALLLLNCSLDIAEKVRVNILEDANNLTLIHTDMSAEKIKRMRIDKPYSVFEIKELHPWEIVLLKVA</sequence>
<evidence type="ECO:0000313" key="2">
    <source>
        <dbReference type="Proteomes" id="UP000229307"/>
    </source>
</evidence>
<gene>
    <name evidence="1" type="ORF">COY52_11180</name>
</gene>